<accession>A0A6J7XR82</accession>
<proteinExistence type="predicted"/>
<dbReference type="EMBL" id="LR798451">
    <property type="protein sequence ID" value="CAB5238307.1"/>
    <property type="molecule type" value="Genomic_DNA"/>
</dbReference>
<evidence type="ECO:0000313" key="1">
    <source>
        <dbReference type="EMBL" id="CAB5238307.1"/>
    </source>
</evidence>
<protein>
    <submittedName>
        <fullName evidence="1">Uncharacterized protein</fullName>
    </submittedName>
</protein>
<organism evidence="1">
    <name type="scientific">uncultured Caudovirales phage</name>
    <dbReference type="NCBI Taxonomy" id="2100421"/>
    <lineage>
        <taxon>Viruses</taxon>
        <taxon>Duplodnaviria</taxon>
        <taxon>Heunggongvirae</taxon>
        <taxon>Uroviricota</taxon>
        <taxon>Caudoviricetes</taxon>
        <taxon>Peduoviridae</taxon>
        <taxon>Maltschvirus</taxon>
        <taxon>Maltschvirus maltsch</taxon>
    </lineage>
</organism>
<sequence length="77" mass="8779">MNKQRQKNIETAAHQIVQTIKTHRGYNPTEIGNAFAVEIMKQFPKIVIEDDLGSECLQIILAVALRKLEEEYPSNIV</sequence>
<reference evidence="1" key="1">
    <citation type="submission" date="2020-05" db="EMBL/GenBank/DDBJ databases">
        <authorList>
            <person name="Chiriac C."/>
            <person name="Salcher M."/>
            <person name="Ghai R."/>
            <person name="Kavagutti S V."/>
        </authorList>
    </citation>
    <scope>NUCLEOTIDE SEQUENCE</scope>
</reference>
<gene>
    <name evidence="1" type="ORF">UFOVP144_40</name>
</gene>
<name>A0A6J7XR82_9CAUD</name>